<dbReference type="PIRSF" id="PIRSF036382">
    <property type="entry name" value="RR_antiterm"/>
    <property type="match status" value="1"/>
</dbReference>
<dbReference type="GeneID" id="61308416"/>
<dbReference type="Proteomes" id="UP000183529">
    <property type="component" value="Unassembled WGS sequence"/>
</dbReference>
<dbReference type="SMART" id="SM01012">
    <property type="entry name" value="ANTAR"/>
    <property type="match status" value="1"/>
</dbReference>
<sequence length="202" mass="22974">MKPFHTARTPEILRAIRSLHVAVIHPDDDDRAELVAQLNLIGCRVCTFWPHAAELPDSVDLVFLAVRPESLAVELKWRERRDPLPVIPVVTYENPIIIEAAMQLDAHCVISSPVRSFGVLTAISITMFQHRNRLQLERRVKRNDEKASERRQIQRATAILSQSNGISEDKAYELLRAKSMTDRTPIEQIASAIINANQLLRM</sequence>
<organism evidence="4 5">
    <name type="scientific">Paraburkholderia tropica</name>
    <dbReference type="NCBI Taxonomy" id="92647"/>
    <lineage>
        <taxon>Bacteria</taxon>
        <taxon>Pseudomonadati</taxon>
        <taxon>Pseudomonadota</taxon>
        <taxon>Betaproteobacteria</taxon>
        <taxon>Burkholderiales</taxon>
        <taxon>Burkholderiaceae</taxon>
        <taxon>Paraburkholderia</taxon>
    </lineage>
</organism>
<gene>
    <name evidence="4" type="ORF">SAMN05216550_12674</name>
</gene>
<evidence type="ECO:0000259" key="2">
    <source>
        <dbReference type="PROSITE" id="PS50110"/>
    </source>
</evidence>
<evidence type="ECO:0000313" key="5">
    <source>
        <dbReference type="Proteomes" id="UP000183529"/>
    </source>
</evidence>
<name>A0AAQ1GN34_9BURK</name>
<feature type="domain" description="Response regulatory" evidence="2">
    <location>
        <begin position="20"/>
        <end position="127"/>
    </location>
</feature>
<dbReference type="InterPro" id="IPR005561">
    <property type="entry name" value="ANTAR"/>
</dbReference>
<dbReference type="SUPFAM" id="SSF52172">
    <property type="entry name" value="CheY-like"/>
    <property type="match status" value="1"/>
</dbReference>
<dbReference type="GO" id="GO:0003723">
    <property type="term" value="F:RNA binding"/>
    <property type="evidence" value="ECO:0007669"/>
    <property type="project" value="InterPro"/>
</dbReference>
<dbReference type="PROSITE" id="PS50921">
    <property type="entry name" value="ANTAR"/>
    <property type="match status" value="1"/>
</dbReference>
<dbReference type="Gene3D" id="1.10.10.10">
    <property type="entry name" value="Winged helix-like DNA-binding domain superfamily/Winged helix DNA-binding domain"/>
    <property type="match status" value="1"/>
</dbReference>
<dbReference type="Pfam" id="PF03861">
    <property type="entry name" value="ANTAR"/>
    <property type="match status" value="1"/>
</dbReference>
<accession>A0AAQ1GN34</accession>
<dbReference type="InterPro" id="IPR008327">
    <property type="entry name" value="Sig_transdc_resp-reg_antiterm"/>
</dbReference>
<dbReference type="InterPro" id="IPR001789">
    <property type="entry name" value="Sig_transdc_resp-reg_receiver"/>
</dbReference>
<dbReference type="AlphaFoldDB" id="A0AAQ1GN34"/>
<dbReference type="PROSITE" id="PS50110">
    <property type="entry name" value="RESPONSE_REGULATORY"/>
    <property type="match status" value="1"/>
</dbReference>
<dbReference type="RefSeq" id="WP_074987285.1">
    <property type="nucleotide sequence ID" value="NZ_CADFGN010000019.1"/>
</dbReference>
<comment type="caution">
    <text evidence="4">The sequence shown here is derived from an EMBL/GenBank/DDBJ whole genome shotgun (WGS) entry which is preliminary data.</text>
</comment>
<dbReference type="InterPro" id="IPR011006">
    <property type="entry name" value="CheY-like_superfamily"/>
</dbReference>
<evidence type="ECO:0000259" key="3">
    <source>
        <dbReference type="PROSITE" id="PS50921"/>
    </source>
</evidence>
<dbReference type="GO" id="GO:0000160">
    <property type="term" value="P:phosphorelay signal transduction system"/>
    <property type="evidence" value="ECO:0007669"/>
    <property type="project" value="InterPro"/>
</dbReference>
<evidence type="ECO:0000256" key="1">
    <source>
        <dbReference type="PROSITE-ProRule" id="PRU00169"/>
    </source>
</evidence>
<dbReference type="InterPro" id="IPR049021">
    <property type="entry name" value="AmiR_N"/>
</dbReference>
<reference evidence="4 5" key="1">
    <citation type="submission" date="2016-10" db="EMBL/GenBank/DDBJ databases">
        <authorList>
            <person name="Varghese N."/>
            <person name="Submissions S."/>
        </authorList>
    </citation>
    <scope>NUCLEOTIDE SEQUENCE [LARGE SCALE GENOMIC DNA]</scope>
    <source>
        <strain evidence="4 5">LMG 22274</strain>
    </source>
</reference>
<evidence type="ECO:0000313" key="4">
    <source>
        <dbReference type="EMBL" id="SEK14101.1"/>
    </source>
</evidence>
<dbReference type="EMBL" id="FNZM01000026">
    <property type="protein sequence ID" value="SEK14101.1"/>
    <property type="molecule type" value="Genomic_DNA"/>
</dbReference>
<comment type="caution">
    <text evidence="1">Lacks conserved residue(s) required for the propagation of feature annotation.</text>
</comment>
<proteinExistence type="predicted"/>
<dbReference type="Pfam" id="PF21332">
    <property type="entry name" value="AmiR_N"/>
    <property type="match status" value="1"/>
</dbReference>
<dbReference type="Gene3D" id="3.40.50.2300">
    <property type="match status" value="1"/>
</dbReference>
<dbReference type="InterPro" id="IPR036388">
    <property type="entry name" value="WH-like_DNA-bd_sf"/>
</dbReference>
<feature type="domain" description="ANTAR" evidence="3">
    <location>
        <begin position="133"/>
        <end position="194"/>
    </location>
</feature>
<protein>
    <submittedName>
        <fullName evidence="4">Two-component response regulator, AmiR/NasT family, consists of REC and RNA-binding antiterminator (ANTAR) domains</fullName>
    </submittedName>
</protein>